<dbReference type="AlphaFoldDB" id="A0A7S0FBE4"/>
<reference evidence="1" key="1">
    <citation type="submission" date="2021-01" db="EMBL/GenBank/DDBJ databases">
        <authorList>
            <person name="Corre E."/>
            <person name="Pelletier E."/>
            <person name="Niang G."/>
            <person name="Scheremetjew M."/>
            <person name="Finn R."/>
            <person name="Kale V."/>
            <person name="Holt S."/>
            <person name="Cochrane G."/>
            <person name="Meng A."/>
            <person name="Brown T."/>
            <person name="Cohen L."/>
        </authorList>
    </citation>
    <scope>NUCLEOTIDE SEQUENCE</scope>
    <source>
        <strain evidence="1">Pbaha01</strain>
    </source>
</reference>
<dbReference type="EMBL" id="HBEG01008430">
    <property type="protein sequence ID" value="CAD8349276.1"/>
    <property type="molecule type" value="Transcribed_RNA"/>
</dbReference>
<organism evidence="1">
    <name type="scientific">Pyrodinium bahamense</name>
    <dbReference type="NCBI Taxonomy" id="73915"/>
    <lineage>
        <taxon>Eukaryota</taxon>
        <taxon>Sar</taxon>
        <taxon>Alveolata</taxon>
        <taxon>Dinophyceae</taxon>
        <taxon>Gonyaulacales</taxon>
        <taxon>Pyrocystaceae</taxon>
        <taxon>Pyrodinium</taxon>
    </lineage>
</organism>
<evidence type="ECO:0000313" key="1">
    <source>
        <dbReference type="EMBL" id="CAD8349276.1"/>
    </source>
</evidence>
<gene>
    <name evidence="1" type="ORF">PBAH0796_LOCUS5015</name>
</gene>
<accession>A0A7S0FBE4</accession>
<proteinExistence type="predicted"/>
<sequence length="99" mass="10889">MLGMSLDRRALLGMLGLVLLAEDCELFAWLLPLWNVLRNRSGASELVSKGKLGVVLGVDDMMVDWFAPGFSPTARSAPWMMSVKLVLFFRPDITASVCS</sequence>
<protein>
    <submittedName>
        <fullName evidence="1">Uncharacterized protein</fullName>
    </submittedName>
</protein>
<name>A0A7S0FBE4_9DINO</name>